<sequence length="174" mass="19838">MAFILPKTVIREIEKRLRSFLWKACAGVGYAKVDWIIHYRLRGTSIWTVSDSSGSWGWRKLVRLRVSLQPCLTYRIGSGSSFSLWHDLWHDLGPLILKFPLGPRHSATSPTAPLSMVIRDGSWHWPPITDMENIDITYLFPPIHGGQDRIIWTGPRDSFSSAAAYEVFHPPGPR</sequence>
<reference evidence="1" key="1">
    <citation type="submission" date="2020-06" db="EMBL/GenBank/DDBJ databases">
        <authorList>
            <person name="Li T."/>
            <person name="Hu X."/>
            <person name="Zhang T."/>
            <person name="Song X."/>
            <person name="Zhang H."/>
            <person name="Dai N."/>
            <person name="Sheng W."/>
            <person name="Hou X."/>
            <person name="Wei L."/>
        </authorList>
    </citation>
    <scope>NUCLEOTIDE SEQUENCE</scope>
    <source>
        <strain evidence="1">KEN1</strain>
        <tissue evidence="1">Leaf</tissue>
    </source>
</reference>
<protein>
    <recommendedName>
        <fullName evidence="2">Reverse transcriptase zinc-binding domain-containing protein</fullName>
    </recommendedName>
</protein>
<proteinExistence type="predicted"/>
<reference evidence="1" key="2">
    <citation type="journal article" date="2024" name="Plant">
        <title>Genomic evolution and insights into agronomic trait innovations of Sesamum species.</title>
        <authorList>
            <person name="Miao H."/>
            <person name="Wang L."/>
            <person name="Qu L."/>
            <person name="Liu H."/>
            <person name="Sun Y."/>
            <person name="Le M."/>
            <person name="Wang Q."/>
            <person name="Wei S."/>
            <person name="Zheng Y."/>
            <person name="Lin W."/>
            <person name="Duan Y."/>
            <person name="Cao H."/>
            <person name="Xiong S."/>
            <person name="Wang X."/>
            <person name="Wei L."/>
            <person name="Li C."/>
            <person name="Ma Q."/>
            <person name="Ju M."/>
            <person name="Zhao R."/>
            <person name="Li G."/>
            <person name="Mu C."/>
            <person name="Tian Q."/>
            <person name="Mei H."/>
            <person name="Zhang T."/>
            <person name="Gao T."/>
            <person name="Zhang H."/>
        </authorList>
    </citation>
    <scope>NUCLEOTIDE SEQUENCE</scope>
    <source>
        <strain evidence="1">KEN1</strain>
    </source>
</reference>
<organism evidence="1">
    <name type="scientific">Sesamum latifolium</name>
    <dbReference type="NCBI Taxonomy" id="2727402"/>
    <lineage>
        <taxon>Eukaryota</taxon>
        <taxon>Viridiplantae</taxon>
        <taxon>Streptophyta</taxon>
        <taxon>Embryophyta</taxon>
        <taxon>Tracheophyta</taxon>
        <taxon>Spermatophyta</taxon>
        <taxon>Magnoliopsida</taxon>
        <taxon>eudicotyledons</taxon>
        <taxon>Gunneridae</taxon>
        <taxon>Pentapetalae</taxon>
        <taxon>asterids</taxon>
        <taxon>lamiids</taxon>
        <taxon>Lamiales</taxon>
        <taxon>Pedaliaceae</taxon>
        <taxon>Sesamum</taxon>
    </lineage>
</organism>
<dbReference type="EMBL" id="JACGWN010000007">
    <property type="protein sequence ID" value="KAL0444954.1"/>
    <property type="molecule type" value="Genomic_DNA"/>
</dbReference>
<gene>
    <name evidence="1" type="ORF">Slati_2218100</name>
</gene>
<evidence type="ECO:0000313" key="1">
    <source>
        <dbReference type="EMBL" id="KAL0444954.1"/>
    </source>
</evidence>
<name>A0AAW2WT32_9LAMI</name>
<evidence type="ECO:0008006" key="2">
    <source>
        <dbReference type="Google" id="ProtNLM"/>
    </source>
</evidence>
<dbReference type="AlphaFoldDB" id="A0AAW2WT32"/>
<comment type="caution">
    <text evidence="1">The sequence shown here is derived from an EMBL/GenBank/DDBJ whole genome shotgun (WGS) entry which is preliminary data.</text>
</comment>
<accession>A0AAW2WT32</accession>